<evidence type="ECO:0000256" key="13">
    <source>
        <dbReference type="SAM" id="MobiDB-lite"/>
    </source>
</evidence>
<name>A0ABZ2DB07_9SPHN</name>
<feature type="domain" description="TonB-dependent receptor-like beta-barrel" evidence="15">
    <location>
        <begin position="321"/>
        <end position="722"/>
    </location>
</feature>
<keyword evidence="9 17" id="KW-0675">Receptor</keyword>
<dbReference type="InterPro" id="IPR037066">
    <property type="entry name" value="Plug_dom_sf"/>
</dbReference>
<dbReference type="InterPro" id="IPR000531">
    <property type="entry name" value="Beta-barrel_TonB"/>
</dbReference>
<evidence type="ECO:0000313" key="17">
    <source>
        <dbReference type="EMBL" id="WWA48391.1"/>
    </source>
</evidence>
<dbReference type="PANTHER" id="PTHR30069:SF29">
    <property type="entry name" value="HEMOGLOBIN AND HEMOGLOBIN-HAPTOGLOBIN-BINDING PROTEIN 1-RELATED"/>
    <property type="match status" value="1"/>
</dbReference>
<comment type="subcellular location">
    <subcellularLocation>
        <location evidence="1 11">Cell outer membrane</location>
        <topology evidence="1 11">Multi-pass membrane protein</topology>
    </subcellularLocation>
</comment>
<dbReference type="InterPro" id="IPR036942">
    <property type="entry name" value="Beta-barrel_TonB_sf"/>
</dbReference>
<dbReference type="SUPFAM" id="SSF56935">
    <property type="entry name" value="Porins"/>
    <property type="match status" value="1"/>
</dbReference>
<organism evidence="17 18">
    <name type="scientific">Pelagerythrobacter marensis</name>
    <dbReference type="NCBI Taxonomy" id="543877"/>
    <lineage>
        <taxon>Bacteria</taxon>
        <taxon>Pseudomonadati</taxon>
        <taxon>Pseudomonadota</taxon>
        <taxon>Alphaproteobacteria</taxon>
        <taxon>Sphingomonadales</taxon>
        <taxon>Erythrobacteraceae</taxon>
        <taxon>Pelagerythrobacter</taxon>
    </lineage>
</organism>
<keyword evidence="18" id="KW-1185">Reference proteome</keyword>
<keyword evidence="3 11" id="KW-0813">Transport</keyword>
<keyword evidence="4 11" id="KW-1134">Transmembrane beta strand</keyword>
<dbReference type="Gene3D" id="2.170.130.10">
    <property type="entry name" value="TonB-dependent receptor, plug domain"/>
    <property type="match status" value="1"/>
</dbReference>
<evidence type="ECO:0000259" key="16">
    <source>
        <dbReference type="Pfam" id="PF07715"/>
    </source>
</evidence>
<evidence type="ECO:0000256" key="2">
    <source>
        <dbReference type="ARBA" id="ARBA00009810"/>
    </source>
</evidence>
<protein>
    <submittedName>
        <fullName evidence="17">TonB-dependent hemoglobin/transferrin/lactoferrin family receptor</fullName>
    </submittedName>
</protein>
<evidence type="ECO:0000256" key="5">
    <source>
        <dbReference type="ARBA" id="ARBA00022692"/>
    </source>
</evidence>
<feature type="region of interest" description="Disordered" evidence="13">
    <location>
        <begin position="252"/>
        <end position="271"/>
    </location>
</feature>
<evidence type="ECO:0000256" key="7">
    <source>
        <dbReference type="ARBA" id="ARBA00023077"/>
    </source>
</evidence>
<dbReference type="Gene3D" id="2.40.170.20">
    <property type="entry name" value="TonB-dependent receptor, beta-barrel domain"/>
    <property type="match status" value="1"/>
</dbReference>
<dbReference type="EMBL" id="CP144918">
    <property type="protein sequence ID" value="WWA48391.1"/>
    <property type="molecule type" value="Genomic_DNA"/>
</dbReference>
<gene>
    <name evidence="17" type="ORF">V5F89_05695</name>
</gene>
<dbReference type="InterPro" id="IPR012910">
    <property type="entry name" value="Plug_dom"/>
</dbReference>
<dbReference type="NCBIfam" id="TIGR01786">
    <property type="entry name" value="TonB-hemlactrns"/>
    <property type="match status" value="1"/>
</dbReference>
<dbReference type="Pfam" id="PF00593">
    <property type="entry name" value="TonB_dep_Rec_b-barrel"/>
    <property type="match status" value="1"/>
</dbReference>
<dbReference type="InterPro" id="IPR011276">
    <property type="entry name" value="TonB_haem/Hb_rcpt"/>
</dbReference>
<evidence type="ECO:0000256" key="6">
    <source>
        <dbReference type="ARBA" id="ARBA00022729"/>
    </source>
</evidence>
<evidence type="ECO:0000256" key="10">
    <source>
        <dbReference type="ARBA" id="ARBA00023237"/>
    </source>
</evidence>
<dbReference type="PANTHER" id="PTHR30069">
    <property type="entry name" value="TONB-DEPENDENT OUTER MEMBRANE RECEPTOR"/>
    <property type="match status" value="1"/>
</dbReference>
<evidence type="ECO:0000256" key="8">
    <source>
        <dbReference type="ARBA" id="ARBA00023136"/>
    </source>
</evidence>
<comment type="similarity">
    <text evidence="2 11 12">Belongs to the TonB-dependent receptor family.</text>
</comment>
<evidence type="ECO:0000256" key="3">
    <source>
        <dbReference type="ARBA" id="ARBA00022448"/>
    </source>
</evidence>
<evidence type="ECO:0000256" key="9">
    <source>
        <dbReference type="ARBA" id="ARBA00023170"/>
    </source>
</evidence>
<reference evidence="17 18" key="1">
    <citation type="submission" date="2024-02" db="EMBL/GenBank/DDBJ databases">
        <title>The whole genome sequence of five bacterial samples isolated from Abu Dhabi Sabkha-shore region.</title>
        <authorList>
            <person name="Sudalaimuthuasari N."/>
            <person name="Sarfraz B."/>
            <person name="Tuyisabe J.D."/>
            <person name="Mugisha Ntwali L.D.M."/>
            <person name="Ali A.I.A.A."/>
            <person name="Almansoori S.Z.A."/>
            <person name="Alajami H.S.A."/>
            <person name="Almeqbaali A.A.S."/>
            <person name="Kundu B."/>
            <person name="Saeed E.E."/>
            <person name="Sukumarinath V."/>
            <person name="Mishra A.K."/>
            <person name="Hazzouri K.M."/>
            <person name="Almaskari R."/>
            <person name="Sharma A.K."/>
            <person name="Amiri K.M.A."/>
        </authorList>
    </citation>
    <scope>NUCLEOTIDE SEQUENCE [LARGE SCALE GENOMIC DNA]</scope>
    <source>
        <strain evidence="18">kcgeb_sd</strain>
    </source>
</reference>
<dbReference type="PROSITE" id="PS52016">
    <property type="entry name" value="TONB_DEPENDENT_REC_3"/>
    <property type="match status" value="1"/>
</dbReference>
<evidence type="ECO:0000256" key="4">
    <source>
        <dbReference type="ARBA" id="ARBA00022452"/>
    </source>
</evidence>
<dbReference type="InterPro" id="IPR010949">
    <property type="entry name" value="TonB_Hb/transfer/lactofer_rcpt"/>
</dbReference>
<dbReference type="Pfam" id="PF07715">
    <property type="entry name" value="Plug"/>
    <property type="match status" value="1"/>
</dbReference>
<proteinExistence type="inferred from homology"/>
<evidence type="ECO:0000256" key="12">
    <source>
        <dbReference type="RuleBase" id="RU003357"/>
    </source>
</evidence>
<dbReference type="RefSeq" id="WP_338447274.1">
    <property type="nucleotide sequence ID" value="NZ_CP144918.1"/>
</dbReference>
<keyword evidence="5 11" id="KW-0812">Transmembrane</keyword>
<keyword evidence="14" id="KW-1133">Transmembrane helix</keyword>
<evidence type="ECO:0000313" key="18">
    <source>
        <dbReference type="Proteomes" id="UP001335183"/>
    </source>
</evidence>
<keyword evidence="10 11" id="KW-0998">Cell outer membrane</keyword>
<accession>A0ABZ2DB07</accession>
<evidence type="ECO:0000256" key="11">
    <source>
        <dbReference type="PROSITE-ProRule" id="PRU01360"/>
    </source>
</evidence>
<dbReference type="InterPro" id="IPR039426">
    <property type="entry name" value="TonB-dep_rcpt-like"/>
</dbReference>
<feature type="transmembrane region" description="Helical" evidence="14">
    <location>
        <begin position="21"/>
        <end position="43"/>
    </location>
</feature>
<keyword evidence="7 12" id="KW-0798">TonB box</keyword>
<dbReference type="Proteomes" id="UP001335183">
    <property type="component" value="Chromosome"/>
</dbReference>
<keyword evidence="8 11" id="KW-0472">Membrane</keyword>
<keyword evidence="6" id="KW-0732">Signal</keyword>
<evidence type="ECO:0000259" key="15">
    <source>
        <dbReference type="Pfam" id="PF00593"/>
    </source>
</evidence>
<dbReference type="NCBIfam" id="TIGR01785">
    <property type="entry name" value="TonB-hemin"/>
    <property type="match status" value="1"/>
</dbReference>
<sequence length="772" mass="82556">MVYRLGGGRSDIGRRSALKRGALHCSAGIAAMALAVGGAPAFAEDAADERPGESHIVVSATRTPIAIENAPATVTVITAEEMADTIATDIRDLVRYEPGVTVRRAPARFGAALGATGRARNEDFAIRGIGGNRVLIQVDGIRTPQGFAFGAQDSGRGGYTDVSLVKSVEIVRGPASALYGSDGLAGAVSFTTSDPVDLIEAGNAVGGFVRASYSSEDEEFAETAAIAGKAGDISALLAYTRRDFKELDNRGDVGGIGESRTRPNPQDGESNALLGKLVWDSGPHRLRLTGEYLETEVFSDILSGQGPAFLFGPMPSWIVDDLTANDESERTRISLDWTYSAEGAIEYAHAAVYFQDGKDIQFTDEDRSPVGATPRPDRERLNTFENRVYGAAAEARSTFATGGLSHTLAFGGDISFTRQEGLRDGTEPPAGETFPTRAFPVTDFMLGGVFLADEIALFDGAVTIFPALRFDFYDLDPTDDPLLPDFAGAAQSDSRLSPKLGATARLADDVLLFANYAQGFRAPTPSQVNNFFGNLAYGYISAPNPDLGPERSESWEGGIRFTGDHVSLSIAAFHADYDDFISQQVVSGSFTPADPAIYQFVNYDRVEIEGVEARAAYRADNGLYGRFAIAYADGDILSPGEAPRPLDTIDPLNLVIGAGYREPAGRFGAELIASHHARKPLDETAGLCTDGCYRPDAFTILDATAFVALTDSLKLRAGVFNLLDKKHTYWSDVRGLSLVQSDHDPSVFVPPANVDAYTRPGRNASLSLSYRF</sequence>
<evidence type="ECO:0000256" key="1">
    <source>
        <dbReference type="ARBA" id="ARBA00004571"/>
    </source>
</evidence>
<dbReference type="CDD" id="cd01347">
    <property type="entry name" value="ligand_gated_channel"/>
    <property type="match status" value="1"/>
</dbReference>
<evidence type="ECO:0000256" key="14">
    <source>
        <dbReference type="SAM" id="Phobius"/>
    </source>
</evidence>
<feature type="domain" description="TonB-dependent receptor plug" evidence="16">
    <location>
        <begin position="68"/>
        <end position="187"/>
    </location>
</feature>